<accession>A0ABT7IWG2</accession>
<dbReference type="Proteomes" id="UP001241926">
    <property type="component" value="Unassembled WGS sequence"/>
</dbReference>
<dbReference type="SUPFAM" id="SSF52540">
    <property type="entry name" value="P-loop containing nucleoside triphosphate hydrolases"/>
    <property type="match status" value="1"/>
</dbReference>
<dbReference type="EMBL" id="JASJUS010000008">
    <property type="protein sequence ID" value="MDL2076935.1"/>
    <property type="molecule type" value="Genomic_DNA"/>
</dbReference>
<proteinExistence type="predicted"/>
<evidence type="ECO:0008006" key="3">
    <source>
        <dbReference type="Google" id="ProtNLM"/>
    </source>
</evidence>
<dbReference type="RefSeq" id="WP_285432104.1">
    <property type="nucleotide sequence ID" value="NZ_JASJUS010000008.1"/>
</dbReference>
<keyword evidence="2" id="KW-1185">Reference proteome</keyword>
<reference evidence="1 2" key="1">
    <citation type="submission" date="2023-05" db="EMBL/GenBank/DDBJ databases">
        <title>Streptomyces fuscus sp. nov., a brown-black pigment producing actinomyces isolated from dry sand of Sea duck farm.</title>
        <authorList>
            <person name="Xie J."/>
            <person name="Shen N."/>
        </authorList>
    </citation>
    <scope>NUCLEOTIDE SEQUENCE [LARGE SCALE GENOMIC DNA]</scope>
    <source>
        <strain evidence="1 2">GXMU-J15</strain>
    </source>
</reference>
<evidence type="ECO:0000313" key="1">
    <source>
        <dbReference type="EMBL" id="MDL2076935.1"/>
    </source>
</evidence>
<gene>
    <name evidence="1" type="ORF">QNN03_10845</name>
</gene>
<sequence length="1353" mass="148761">MSGDYDALLEILDFSRGRGGPSWRWRISSGDGAGAPGEFPVDPAAGASADSQSGTYGFLTDPHGFIRRTRLDEVGEANQLRRLGQWLRTSVLTQEVWDRLPLNRPSTVLIRLNPDGPEREVLRYPLLLAADEQGITLAARELTFVHDVEAGHPAQDGRARRAGAGLPLHLVGVFNRTKAGEPLDLHAEQLQVFAKVRHIAADGGGLDITTRTLSYHVTHDQLKEQVQSAKRSDNRRDAGRWQMILHLADRGAPGAWSSASETGDATAKPPLTADELVGMLATGDNDQRLRLTVITTRPASSPSIADQLEMFRIPSHRTPESPTTTPAPTGDGLAVELARHLGCPVLAFRHRIGDQAAVAFLTKVYENLLAQGWTLPRAVGAALRECLTPKTLDLAAPVLYGADACGLVVEPPPLLRPDPPTMGHRPSSLIGHHDPMWRASEIFARLTGGEANGAVLHGMTGVGKEACARELISQYGAHRYRHVVWYPLKGRPAEPTPWGALRGFVALLLEQSAIRQAFEIRGEPVPAQEQLDDFLADDTAFERFCNDVEERLTNSDTEYFLVFLRDVGHLIARSPRDARTADTDGHGPQSPGPWLDPRWARLIDAMTQSPAPGFRLLITSPLPLHLDQRRLPDIQVPLLAPAEAFLHAQSLPHLGRIITTAARDMAGEEQRRLVHNVLARADGHPGLLRFADGVAAEPDGTRRLQHLATVDGDQLGQDHTEPIPEDWRLIEEWTAEALNCVPRTDARQLLLFALSLLSPRHRVLHPDDVFAPGLLAEVWAGLRIRCKSFAGPSPHPERGTDKVASTRGEEDELRFLLESLAGLCLIDLPANGTHMRIRMHPAVAEAVRRVQAAWLDLDGSLRAEVDRIAIRHTAGRVKTALRHRTHGRTADAHRLIPEAMPYLERASDWETWLHFVAVRMTRSRRGRDGLGDTLRKLERVTVDIRDKNSDQFKMAQRLSSVFKAIDENRRPGLSALLGKGPGDPVVDNSPLAMAMSAGILSGLRDTGRLTDAREVAEDYLRFCDADGTTPLVADAVEVELLRVMVDRGELPDALHRMETAFETLADVRFRDAVHHRWAGGEILRRKLFTIRRDTHVLLADAAPKGSADRARHLELARADHERLGQYLDLVGPDPIEGHLHAVEGCLLGLDPRLENGNWHVLEECDGELVGCLSAVEHSGDVIVQAMTDVARARIKRQQATQLAEANGRLAGHGAMKTARDYELKALRLLYAQGTPMDIGACHRRIGDDQLACEHESLLRSTHAHHMYATLVGRLTGAHILAERDSDRARWQRSRSERGVLPATVDELCGRVQEDLSGRGGAPVPGALDPRGLLRKLAADSEVERGFGDLRGDS</sequence>
<organism evidence="1 2">
    <name type="scientific">Streptomyces fuscus</name>
    <dbReference type="NCBI Taxonomy" id="3048495"/>
    <lineage>
        <taxon>Bacteria</taxon>
        <taxon>Bacillati</taxon>
        <taxon>Actinomycetota</taxon>
        <taxon>Actinomycetes</taxon>
        <taxon>Kitasatosporales</taxon>
        <taxon>Streptomycetaceae</taxon>
        <taxon>Streptomyces</taxon>
    </lineage>
</organism>
<name>A0ABT7IWG2_9ACTN</name>
<dbReference type="InterPro" id="IPR027417">
    <property type="entry name" value="P-loop_NTPase"/>
</dbReference>
<comment type="caution">
    <text evidence="1">The sequence shown here is derived from an EMBL/GenBank/DDBJ whole genome shotgun (WGS) entry which is preliminary data.</text>
</comment>
<protein>
    <recommendedName>
        <fullName evidence="3">ATP-binding protein</fullName>
    </recommendedName>
</protein>
<evidence type="ECO:0000313" key="2">
    <source>
        <dbReference type="Proteomes" id="UP001241926"/>
    </source>
</evidence>